<proteinExistence type="predicted"/>
<sequence>MNSTADHPSYQDYPNGTECVDNHIWDWIHTVQPYYILAISVLGILQPGGGRPGAWCLPFWAVNVAHGFDWPFAAFLCPLVVLGIKINAYCSIYFMVLVSMDRYGPLVHPMSHGMMRRPKWAKRGCGVGPGAGAHHAHAPVPQEHVRGRVRRDRLQPRLPRLCHPVGL</sequence>
<comment type="caution">
    <text evidence="9">The sequence shown here is derived from an EMBL/GenBank/DDBJ whole genome shotgun (WGS) entry which is preliminary data.</text>
</comment>
<dbReference type="GO" id="GO:0009897">
    <property type="term" value="C:external side of plasma membrane"/>
    <property type="evidence" value="ECO:0007669"/>
    <property type="project" value="TreeGrafter"/>
</dbReference>
<dbReference type="GO" id="GO:0016493">
    <property type="term" value="F:C-C chemokine receptor activity"/>
    <property type="evidence" value="ECO:0007669"/>
    <property type="project" value="TreeGrafter"/>
</dbReference>
<dbReference type="Gene3D" id="1.20.1070.10">
    <property type="entry name" value="Rhodopsin 7-helix transmembrane proteins"/>
    <property type="match status" value="1"/>
</dbReference>
<dbReference type="GO" id="GO:0019722">
    <property type="term" value="P:calcium-mediated signaling"/>
    <property type="evidence" value="ECO:0007669"/>
    <property type="project" value="TreeGrafter"/>
</dbReference>
<keyword evidence="3 8" id="KW-1133">Transmembrane helix</keyword>
<evidence type="ECO:0000256" key="1">
    <source>
        <dbReference type="ARBA" id="ARBA00004370"/>
    </source>
</evidence>
<dbReference type="GO" id="GO:0007204">
    <property type="term" value="P:positive regulation of cytosolic calcium ion concentration"/>
    <property type="evidence" value="ECO:0007669"/>
    <property type="project" value="TreeGrafter"/>
</dbReference>
<gene>
    <name evidence="9" type="ORF">NHX12_019021</name>
</gene>
<dbReference type="AlphaFoldDB" id="A0A9Q0IWV2"/>
<keyword evidence="7" id="KW-0807">Transducer</keyword>
<feature type="transmembrane region" description="Helical" evidence="8">
    <location>
        <begin position="72"/>
        <end position="96"/>
    </location>
</feature>
<evidence type="ECO:0000256" key="3">
    <source>
        <dbReference type="ARBA" id="ARBA00022989"/>
    </source>
</evidence>
<evidence type="ECO:0000256" key="2">
    <source>
        <dbReference type="ARBA" id="ARBA00022692"/>
    </source>
</evidence>
<dbReference type="PROSITE" id="PS00237">
    <property type="entry name" value="G_PROTEIN_RECEP_F1_1"/>
    <property type="match status" value="1"/>
</dbReference>
<evidence type="ECO:0000256" key="5">
    <source>
        <dbReference type="ARBA" id="ARBA00023136"/>
    </source>
</evidence>
<protein>
    <submittedName>
        <fullName evidence="9">Uncharacterized protein</fullName>
    </submittedName>
</protein>
<dbReference type="Pfam" id="PF00001">
    <property type="entry name" value="7tm_1"/>
    <property type="match status" value="1"/>
</dbReference>
<dbReference type="Proteomes" id="UP001148018">
    <property type="component" value="Unassembled WGS sequence"/>
</dbReference>
<dbReference type="InterPro" id="IPR050119">
    <property type="entry name" value="CCR1-9-like"/>
</dbReference>
<evidence type="ECO:0000256" key="7">
    <source>
        <dbReference type="ARBA" id="ARBA00023224"/>
    </source>
</evidence>
<name>A0A9Q0IWV2_9TELE</name>
<keyword evidence="5 8" id="KW-0472">Membrane</keyword>
<keyword evidence="6" id="KW-0675">Receptor</keyword>
<accession>A0A9Q0IWV2</accession>
<dbReference type="InterPro" id="IPR000276">
    <property type="entry name" value="GPCR_Rhodpsn"/>
</dbReference>
<dbReference type="GO" id="GO:0060326">
    <property type="term" value="P:cell chemotaxis"/>
    <property type="evidence" value="ECO:0007669"/>
    <property type="project" value="TreeGrafter"/>
</dbReference>
<evidence type="ECO:0000256" key="8">
    <source>
        <dbReference type="SAM" id="Phobius"/>
    </source>
</evidence>
<dbReference type="EMBL" id="JANIIK010000035">
    <property type="protein sequence ID" value="KAJ3612763.1"/>
    <property type="molecule type" value="Genomic_DNA"/>
</dbReference>
<dbReference type="PANTHER" id="PTHR10489">
    <property type="entry name" value="CELL ADHESION MOLECULE"/>
    <property type="match status" value="1"/>
</dbReference>
<evidence type="ECO:0000256" key="6">
    <source>
        <dbReference type="ARBA" id="ARBA00023170"/>
    </source>
</evidence>
<reference evidence="9" key="1">
    <citation type="submission" date="2022-07" db="EMBL/GenBank/DDBJ databases">
        <title>Chromosome-level genome of Muraenolepis orangiensis.</title>
        <authorList>
            <person name="Kim J."/>
        </authorList>
    </citation>
    <scope>NUCLEOTIDE SEQUENCE</scope>
    <source>
        <strain evidence="9">KU_S4_2022</strain>
        <tissue evidence="9">Muscle</tissue>
    </source>
</reference>
<dbReference type="OrthoDB" id="6076970at2759"/>
<organism evidence="9 10">
    <name type="scientific">Muraenolepis orangiensis</name>
    <name type="common">Patagonian moray cod</name>
    <dbReference type="NCBI Taxonomy" id="630683"/>
    <lineage>
        <taxon>Eukaryota</taxon>
        <taxon>Metazoa</taxon>
        <taxon>Chordata</taxon>
        <taxon>Craniata</taxon>
        <taxon>Vertebrata</taxon>
        <taxon>Euteleostomi</taxon>
        <taxon>Actinopterygii</taxon>
        <taxon>Neopterygii</taxon>
        <taxon>Teleostei</taxon>
        <taxon>Neoteleostei</taxon>
        <taxon>Acanthomorphata</taxon>
        <taxon>Zeiogadaria</taxon>
        <taxon>Gadariae</taxon>
        <taxon>Gadiformes</taxon>
        <taxon>Muraenolepidoidei</taxon>
        <taxon>Muraenolepididae</taxon>
        <taxon>Muraenolepis</taxon>
    </lineage>
</organism>
<dbReference type="GO" id="GO:0006955">
    <property type="term" value="P:immune response"/>
    <property type="evidence" value="ECO:0007669"/>
    <property type="project" value="TreeGrafter"/>
</dbReference>
<dbReference type="PANTHER" id="PTHR10489:SF957">
    <property type="entry name" value="B2 BRADYKININ RECEPTOR"/>
    <property type="match status" value="1"/>
</dbReference>
<comment type="subcellular location">
    <subcellularLocation>
        <location evidence="1">Membrane</location>
    </subcellularLocation>
</comment>
<dbReference type="SUPFAM" id="SSF81321">
    <property type="entry name" value="Family A G protein-coupled receptor-like"/>
    <property type="match status" value="1"/>
</dbReference>
<keyword evidence="10" id="KW-1185">Reference proteome</keyword>
<evidence type="ECO:0000313" key="10">
    <source>
        <dbReference type="Proteomes" id="UP001148018"/>
    </source>
</evidence>
<evidence type="ECO:0000313" key="9">
    <source>
        <dbReference type="EMBL" id="KAJ3612763.1"/>
    </source>
</evidence>
<keyword evidence="4" id="KW-0297">G-protein coupled receptor</keyword>
<dbReference type="GO" id="GO:0019957">
    <property type="term" value="F:C-C chemokine binding"/>
    <property type="evidence" value="ECO:0007669"/>
    <property type="project" value="TreeGrafter"/>
</dbReference>
<keyword evidence="2 8" id="KW-0812">Transmembrane</keyword>
<evidence type="ECO:0000256" key="4">
    <source>
        <dbReference type="ARBA" id="ARBA00023040"/>
    </source>
</evidence>